<accession>A0A9N9AYC1</accession>
<reference evidence="2" key="1">
    <citation type="submission" date="2021-06" db="EMBL/GenBank/DDBJ databases">
        <authorList>
            <person name="Kallberg Y."/>
            <person name="Tangrot J."/>
            <person name="Rosling A."/>
        </authorList>
    </citation>
    <scope>NUCLEOTIDE SEQUENCE</scope>
    <source>
        <strain evidence="2">IN212</strain>
    </source>
</reference>
<dbReference type="EMBL" id="CAJVPZ010004440">
    <property type="protein sequence ID" value="CAG8546086.1"/>
    <property type="molecule type" value="Genomic_DNA"/>
</dbReference>
<feature type="compositionally biased region" description="Basic and acidic residues" evidence="1">
    <location>
        <begin position="32"/>
        <end position="42"/>
    </location>
</feature>
<evidence type="ECO:0000256" key="1">
    <source>
        <dbReference type="SAM" id="MobiDB-lite"/>
    </source>
</evidence>
<feature type="region of interest" description="Disordered" evidence="1">
    <location>
        <begin position="26"/>
        <end position="54"/>
    </location>
</feature>
<gene>
    <name evidence="2" type="ORF">RFULGI_LOCUS4438</name>
</gene>
<feature type="compositionally biased region" description="Basic and acidic residues" evidence="1">
    <location>
        <begin position="189"/>
        <end position="201"/>
    </location>
</feature>
<feature type="non-terminal residue" evidence="2">
    <location>
        <position position="208"/>
    </location>
</feature>
<keyword evidence="3" id="KW-1185">Reference proteome</keyword>
<organism evidence="2 3">
    <name type="scientific">Racocetra fulgida</name>
    <dbReference type="NCBI Taxonomy" id="60492"/>
    <lineage>
        <taxon>Eukaryota</taxon>
        <taxon>Fungi</taxon>
        <taxon>Fungi incertae sedis</taxon>
        <taxon>Mucoromycota</taxon>
        <taxon>Glomeromycotina</taxon>
        <taxon>Glomeromycetes</taxon>
        <taxon>Diversisporales</taxon>
        <taxon>Gigasporaceae</taxon>
        <taxon>Racocetra</taxon>
    </lineage>
</organism>
<dbReference type="Proteomes" id="UP000789396">
    <property type="component" value="Unassembled WGS sequence"/>
</dbReference>
<proteinExistence type="predicted"/>
<dbReference type="OrthoDB" id="2443234at2759"/>
<protein>
    <submittedName>
        <fullName evidence="2">19803_t:CDS:1</fullName>
    </submittedName>
</protein>
<name>A0A9N9AYC1_9GLOM</name>
<evidence type="ECO:0000313" key="3">
    <source>
        <dbReference type="Proteomes" id="UP000789396"/>
    </source>
</evidence>
<sequence>ADDESFEYYSVCDNNMVNEALTEVNNETLTEENNKAQPEIHSDNSQQSDDELDDSECEEQIKLLKIAKAYLDDYAKQQEFLTPQILQKHCDQMAQSLCYDVYLIVDWQPLLEEIAREDDYDQLQSLFSSLLKDIPYNSVKEVWKVVRHRGPKQKYGFGMGHAKKALDLEIKADKVEEFVKTQHNNQVSAEEKHDSQGKDLNVEVQVTD</sequence>
<dbReference type="AlphaFoldDB" id="A0A9N9AYC1"/>
<feature type="region of interest" description="Disordered" evidence="1">
    <location>
        <begin position="183"/>
        <end position="208"/>
    </location>
</feature>
<comment type="caution">
    <text evidence="2">The sequence shown here is derived from an EMBL/GenBank/DDBJ whole genome shotgun (WGS) entry which is preliminary data.</text>
</comment>
<evidence type="ECO:0000313" key="2">
    <source>
        <dbReference type="EMBL" id="CAG8546086.1"/>
    </source>
</evidence>